<evidence type="ECO:0000313" key="4">
    <source>
        <dbReference type="EMBL" id="THH05356.1"/>
    </source>
</evidence>
<keyword evidence="2" id="KW-0732">Signal</keyword>
<feature type="region of interest" description="Disordered" evidence="1">
    <location>
        <begin position="366"/>
        <end position="387"/>
    </location>
</feature>
<organism evidence="4 5">
    <name type="scientific">Bondarzewia mesenterica</name>
    <dbReference type="NCBI Taxonomy" id="1095465"/>
    <lineage>
        <taxon>Eukaryota</taxon>
        <taxon>Fungi</taxon>
        <taxon>Dikarya</taxon>
        <taxon>Basidiomycota</taxon>
        <taxon>Agaricomycotina</taxon>
        <taxon>Agaricomycetes</taxon>
        <taxon>Russulales</taxon>
        <taxon>Bondarzewiaceae</taxon>
        <taxon>Bondarzewia</taxon>
    </lineage>
</organism>
<accession>A0A4S4L1Z9</accession>
<dbReference type="OrthoDB" id="446925at2759"/>
<evidence type="ECO:0000313" key="5">
    <source>
        <dbReference type="Proteomes" id="UP000310158"/>
    </source>
</evidence>
<dbReference type="EMBL" id="SGPL01001020">
    <property type="protein sequence ID" value="THH05356.1"/>
    <property type="molecule type" value="Genomic_DNA"/>
</dbReference>
<dbReference type="Pfam" id="PF17921">
    <property type="entry name" value="Integrase_H2C2"/>
    <property type="match status" value="1"/>
</dbReference>
<dbReference type="Gene3D" id="3.30.420.10">
    <property type="entry name" value="Ribonuclease H-like superfamily/Ribonuclease H"/>
    <property type="match status" value="1"/>
</dbReference>
<feature type="domain" description="Integrase zinc-binding" evidence="3">
    <location>
        <begin position="164"/>
        <end position="202"/>
    </location>
</feature>
<name>A0A4S4L1Z9_9AGAM</name>
<feature type="chain" id="PRO_5020315405" description="Integrase zinc-binding domain-containing protein" evidence="2">
    <location>
        <begin position="31"/>
        <end position="387"/>
    </location>
</feature>
<dbReference type="InterPro" id="IPR036397">
    <property type="entry name" value="RNaseH_sf"/>
</dbReference>
<dbReference type="InterPro" id="IPR041588">
    <property type="entry name" value="Integrase_H2C2"/>
</dbReference>
<dbReference type="GO" id="GO:0003676">
    <property type="term" value="F:nucleic acid binding"/>
    <property type="evidence" value="ECO:0007669"/>
    <property type="project" value="InterPro"/>
</dbReference>
<dbReference type="Proteomes" id="UP000310158">
    <property type="component" value="Unassembled WGS sequence"/>
</dbReference>
<feature type="compositionally biased region" description="Acidic residues" evidence="1">
    <location>
        <begin position="372"/>
        <end position="387"/>
    </location>
</feature>
<reference evidence="4 5" key="1">
    <citation type="submission" date="2019-02" db="EMBL/GenBank/DDBJ databases">
        <title>Genome sequencing of the rare red list fungi Bondarzewia mesenterica.</title>
        <authorList>
            <person name="Buettner E."/>
            <person name="Kellner H."/>
        </authorList>
    </citation>
    <scope>NUCLEOTIDE SEQUENCE [LARGE SCALE GENOMIC DNA]</scope>
    <source>
        <strain evidence="4 5">DSM 108281</strain>
    </source>
</reference>
<evidence type="ECO:0000259" key="3">
    <source>
        <dbReference type="Pfam" id="PF17921"/>
    </source>
</evidence>
<dbReference type="SUPFAM" id="SSF53098">
    <property type="entry name" value="Ribonuclease H-like"/>
    <property type="match status" value="1"/>
</dbReference>
<gene>
    <name evidence="4" type="ORF">EW146_g9925</name>
</gene>
<dbReference type="InterPro" id="IPR012337">
    <property type="entry name" value="RNaseH-like_sf"/>
</dbReference>
<sequence>MLTNPDLKPSASINCWILSILIFHFTLVHPGNIAELSDDFDDWVDNVYGFLHLVNLPSTSSPPAILATYPNNIAIDADTQDTPLMPTISYRDVPHSDNDHAANHCLEQVHDWHKFMECPSTLSDAEYTTFLCYCTEFFITSEKLWRKDSHGHHKLIAFPDHHIAILTSLHDEVAHKGIYVTTALIALRFWWPMMRQDITWFIVSDNGSTFIKALTYLAKKYHVQHICISGYNSHANGITERSHFDVHQALFKAIDGDQSKWNCATYSIFWADHITVRHCMGCLPYFAATGTHPLVPLDIAEATYLLPPPSSFLSSTDLIAATLSPSRNATAMKFKCDHIATIYDFNFQPGALILMRYSHLQELEASPTADPEALDDDLTISQDEDLD</sequence>
<comment type="caution">
    <text evidence="4">The sequence shown here is derived from an EMBL/GenBank/DDBJ whole genome shotgun (WGS) entry which is preliminary data.</text>
</comment>
<evidence type="ECO:0000256" key="1">
    <source>
        <dbReference type="SAM" id="MobiDB-lite"/>
    </source>
</evidence>
<proteinExistence type="predicted"/>
<feature type="signal peptide" evidence="2">
    <location>
        <begin position="1"/>
        <end position="30"/>
    </location>
</feature>
<dbReference type="AlphaFoldDB" id="A0A4S4L1Z9"/>
<protein>
    <recommendedName>
        <fullName evidence="3">Integrase zinc-binding domain-containing protein</fullName>
    </recommendedName>
</protein>
<evidence type="ECO:0000256" key="2">
    <source>
        <dbReference type="SAM" id="SignalP"/>
    </source>
</evidence>
<keyword evidence="5" id="KW-1185">Reference proteome</keyword>